<feature type="compositionally biased region" description="Acidic residues" evidence="4">
    <location>
        <begin position="87"/>
        <end position="108"/>
    </location>
</feature>
<dbReference type="Proteomes" id="UP000887575">
    <property type="component" value="Unassembled WGS sequence"/>
</dbReference>
<feature type="region of interest" description="Disordered" evidence="4">
    <location>
        <begin position="1955"/>
        <end position="2025"/>
    </location>
</feature>
<dbReference type="PANTHER" id="PTHR15502">
    <property type="entry name" value="CALCINEURIN-BINDING PROTEIN CABIN 1-RELATED"/>
    <property type="match status" value="1"/>
</dbReference>
<dbReference type="GO" id="GO:0005634">
    <property type="term" value="C:nucleus"/>
    <property type="evidence" value="ECO:0007669"/>
    <property type="project" value="UniProtKB-SubCell"/>
</dbReference>
<feature type="compositionally biased region" description="Basic and acidic residues" evidence="4">
    <location>
        <begin position="57"/>
        <end position="80"/>
    </location>
</feature>
<organism evidence="5 6">
    <name type="scientific">Mesorhabditis belari</name>
    <dbReference type="NCBI Taxonomy" id="2138241"/>
    <lineage>
        <taxon>Eukaryota</taxon>
        <taxon>Metazoa</taxon>
        <taxon>Ecdysozoa</taxon>
        <taxon>Nematoda</taxon>
        <taxon>Chromadorea</taxon>
        <taxon>Rhabditida</taxon>
        <taxon>Rhabditina</taxon>
        <taxon>Rhabditomorpha</taxon>
        <taxon>Rhabditoidea</taxon>
        <taxon>Rhabditidae</taxon>
        <taxon>Mesorhabditinae</taxon>
        <taxon>Mesorhabditis</taxon>
    </lineage>
</organism>
<feature type="region of interest" description="Disordered" evidence="4">
    <location>
        <begin position="580"/>
        <end position="605"/>
    </location>
</feature>
<feature type="compositionally biased region" description="Polar residues" evidence="4">
    <location>
        <begin position="41"/>
        <end position="56"/>
    </location>
</feature>
<feature type="coiled-coil region" evidence="3">
    <location>
        <begin position="390"/>
        <end position="417"/>
    </location>
</feature>
<feature type="compositionally biased region" description="Low complexity" evidence="4">
    <location>
        <begin position="1681"/>
        <end position="1694"/>
    </location>
</feature>
<evidence type="ECO:0000256" key="1">
    <source>
        <dbReference type="ARBA" id="ARBA00004123"/>
    </source>
</evidence>
<proteinExistence type="predicted"/>
<evidence type="ECO:0000256" key="2">
    <source>
        <dbReference type="ARBA" id="ARBA00023242"/>
    </source>
</evidence>
<keyword evidence="3" id="KW-0175">Coiled coil</keyword>
<evidence type="ECO:0008006" key="7">
    <source>
        <dbReference type="Google" id="ProtNLM"/>
    </source>
</evidence>
<feature type="region of interest" description="Disordered" evidence="4">
    <location>
        <begin position="1"/>
        <end position="180"/>
    </location>
</feature>
<feature type="compositionally biased region" description="Polar residues" evidence="4">
    <location>
        <begin position="1"/>
        <end position="12"/>
    </location>
</feature>
<keyword evidence="2" id="KW-0539">Nucleus</keyword>
<evidence type="ECO:0000313" key="5">
    <source>
        <dbReference type="Proteomes" id="UP000887575"/>
    </source>
</evidence>
<dbReference type="PANTHER" id="PTHR15502:SF7">
    <property type="entry name" value="CALCINEURIN-BINDING PROTEIN CABIN-1"/>
    <property type="match status" value="1"/>
</dbReference>
<dbReference type="SUPFAM" id="SSF48452">
    <property type="entry name" value="TPR-like"/>
    <property type="match status" value="1"/>
</dbReference>
<dbReference type="GO" id="GO:0031491">
    <property type="term" value="F:nucleosome binding"/>
    <property type="evidence" value="ECO:0007669"/>
    <property type="project" value="TreeGrafter"/>
</dbReference>
<dbReference type="InterPro" id="IPR033053">
    <property type="entry name" value="Hir3/CABIN1"/>
</dbReference>
<dbReference type="WBParaSite" id="MBELARI_LOCUS15367">
    <property type="protein sequence ID" value="MBELARI_LOCUS15367"/>
    <property type="gene ID" value="MBELARI_LOCUS15367"/>
</dbReference>
<feature type="compositionally biased region" description="Low complexity" evidence="4">
    <location>
        <begin position="109"/>
        <end position="122"/>
    </location>
</feature>
<feature type="region of interest" description="Disordered" evidence="4">
    <location>
        <begin position="1859"/>
        <end position="1908"/>
    </location>
</feature>
<evidence type="ECO:0000256" key="4">
    <source>
        <dbReference type="SAM" id="MobiDB-lite"/>
    </source>
</evidence>
<dbReference type="InterPro" id="IPR011990">
    <property type="entry name" value="TPR-like_helical_dom_sf"/>
</dbReference>
<comment type="subcellular location">
    <subcellularLocation>
        <location evidence="1">Nucleus</location>
    </subcellularLocation>
</comment>
<reference evidence="6" key="1">
    <citation type="submission" date="2024-02" db="UniProtKB">
        <authorList>
            <consortium name="WormBaseParasite"/>
        </authorList>
    </citation>
    <scope>IDENTIFICATION</scope>
</reference>
<feature type="compositionally biased region" description="Polar residues" evidence="4">
    <location>
        <begin position="1891"/>
        <end position="1902"/>
    </location>
</feature>
<keyword evidence="5" id="KW-1185">Reference proteome</keyword>
<feature type="region of interest" description="Disordered" evidence="4">
    <location>
        <begin position="1681"/>
        <end position="1700"/>
    </location>
</feature>
<dbReference type="GO" id="GO:0006325">
    <property type="term" value="P:chromatin organization"/>
    <property type="evidence" value="ECO:0007669"/>
    <property type="project" value="InterPro"/>
</dbReference>
<protein>
    <recommendedName>
        <fullName evidence="7">Calcineurin-binding protein cabin-1</fullName>
    </recommendedName>
</protein>
<name>A0AAF3EN50_9BILA</name>
<feature type="compositionally biased region" description="Polar residues" evidence="4">
    <location>
        <begin position="594"/>
        <end position="605"/>
    </location>
</feature>
<evidence type="ECO:0000256" key="3">
    <source>
        <dbReference type="SAM" id="Coils"/>
    </source>
</evidence>
<feature type="compositionally biased region" description="Acidic residues" evidence="4">
    <location>
        <begin position="123"/>
        <end position="176"/>
    </location>
</feature>
<accession>A0AAF3EN50</accession>
<sequence length="2025" mass="228967">MDQENGSSSGSDSAMEVDQEQPSTSGIRNEEKDEAVEDESSGLNTESNPGSNQSKSTTDEAEPRSPEKSTKKISEKESSKNDSSSASDEDEDEEEEEGEEGEEEEESDAGNGDEVIELSSSGEENDESNDDEDEDEDESEDREEEDLEDEESDEEDEENEEDESTTDSEDEAAEEEAMAHVWGTTEDPEEIAARSRIEAEENECFKSYTKAVNLMERGHKKTPKRLFLSCLESRVLSQFKDADYDWVYTRQLVNDGVAPKMVRVFVSIHKRLAQLIPSNVDYHYLQVLNVFPKDTKLWFVVGMKMFEKGDLDMALNCFEKVQTPEGIDAYLSTNYLLGYYSACLRICRDILMVDPKNVKAHFIRRKIASEDEFYRKQHNQIFENDELSDVRIEQRLLDAMETRLQTAKEKVFEKRRKEKEKWKISEQPEDIQLEIDEEMDLITVATLFCDLFDRIEAHSSLARQRLIFQPWWERSLRYDIVDTVDFMLDCVESVDEILDEVDHKELNPEELPTSTKYIPKKFQSPKKIYSKGIDIVRRSARKWDIDSASTADEDGIEEGFVENEESDHIFPAAVGFKSGKYPPLRRSGTKRSSRTPTPGNVQPFDSDQMLTEVREALSKSPQGNTIFQCFASLLKILTDFCPSRGCLAKETRHIWIQCYRRFLRMGPSSETDEYLAIHLLFFELGEFEAQGFCQEYLVSNAKWPTIEMAVRFGWQMAKKGNEEARLEKLKIMQDFVPDEVFINTSTGGFSLADIDRACEAVERVHRINSLRSLKESGQHEQIVKVISRDVDFSQLDLEDIWIMTELWMESLRILHKDQEAVVLATRLFTLHRSIEPFLLSKVKELVFDLETIEWSNVGVTERSALGHELANITMITEIVGWWPLWKLIYEVARSIEGPITVEIVEEMLSHGEGDDELPSSALSILIKAHELLGTALCCAQNKGEFLAFFMSQLWSALCVPGVRELLQKSRNSWMLANVCEETVQLLACSFGKYSKKRRNVEEHGNAPKWEPEKLKEVREAAVGLALPYPLPAHDDREKLGHDVIELIQNRLPSMLEVSEERNEIVKRFQKWIKSAEEEESPPSCSESFLQASLYYTVALHYYRQSNHVESSKWATLFLTSGHGNERNPVSHCAWAMLAHTTVYRLFNMSDGEMLENWRWLLLPFRIALRLKPDEGIIHFEHGHSLYQLGTRLTRFLRMLPSNTPLARQAMRDVTEIRAQATTAFEQAIEQPSEQKSDYTWVCFLFLGKLAAKESIEKNILKVLDCFYESACSLELNGSAYPAKIAVKAQKNIGPVEVHYQIYNAAYKYLKSDHTHSREILIGCVSYLKAIQAHGVCRTGNTSLFKTLPETHHIVQELIDQVVSGEQSNEDLRGPLDEMVSKVELIDELWKMCKNGFEICLDRFPHMKAHYRMTQMMLEIGKEKQAHSHLFHGIFKKELGEEGNFIENAIEISMTDLSRSGSFCYHVARALRLAIRLVYKKHDVNQLSIFVSTIVELMLAKDYEWITLADQRQILKECWKAFEACVRREKEEQMKKREDAEIEVISDEPVKMKWTAKLREAMSDILNSFVNLDENTSTPLSSWLNRQATKLITEEYGDVERFAEDLDIEERRQREREAILLAAKRKRAHEMALASQQTLAKSKSDLAPPPAKKPMDFMEQMSQLTAWAQIQNTIAESSTKSISSVFSQPSPSTASPDKTQSSTMALLAKIAASTATSKPQQPAPVSKAVQQIKFKPLGSAVSPSTSTTTKIESAQTTVNKSMPNLVPSTSKPLQAVLKKPQIVGVAAGQVAQKEVTVSKPAAAVQRIQIGPTVVERPKVGSSIGITQKPATEQPATAPKATADMLAKMLALQKQIAAGQMAKPATVTRPQIPIKPRNLLSPTSAIPQRKIGPSQSQKPSTSQLPKLLPGASINDMQRFQALNEMQRAEVLRGLLASKNIAQLAALSDWANKNRAAAKPATALSAPGPSKPAKPQLPTRPPISTARPPSSNMGRPPFGKPLARAAPRPGNPPSPKKPKPTPDIIDID</sequence>
<evidence type="ECO:0000313" key="6">
    <source>
        <dbReference type="WBParaSite" id="MBELARI_LOCUS15367"/>
    </source>
</evidence>